<dbReference type="InterPro" id="IPR050955">
    <property type="entry name" value="Plant_Biomass_Hydrol_Est"/>
</dbReference>
<dbReference type="SUPFAM" id="SSF53474">
    <property type="entry name" value="alpha/beta-Hydrolases"/>
    <property type="match status" value="1"/>
</dbReference>
<dbReference type="RefSeq" id="WP_105042674.1">
    <property type="nucleotide sequence ID" value="NZ_MQWA01000001.1"/>
</dbReference>
<dbReference type="OrthoDB" id="9764953at2"/>
<evidence type="ECO:0000256" key="2">
    <source>
        <dbReference type="SAM" id="SignalP"/>
    </source>
</evidence>
<dbReference type="EMBL" id="MQWA01000001">
    <property type="protein sequence ID" value="PQJ28169.1"/>
    <property type="molecule type" value="Genomic_DNA"/>
</dbReference>
<feature type="domain" description="Phospholipase/carboxylesterase/thioesterase" evidence="3">
    <location>
        <begin position="124"/>
        <end position="267"/>
    </location>
</feature>
<comment type="caution">
    <text evidence="4">The sequence shown here is derived from an EMBL/GenBank/DDBJ whole genome shotgun (WGS) entry which is preliminary data.</text>
</comment>
<evidence type="ECO:0000256" key="1">
    <source>
        <dbReference type="ARBA" id="ARBA00022729"/>
    </source>
</evidence>
<dbReference type="Pfam" id="PF02230">
    <property type="entry name" value="Abhydrolase_2"/>
    <property type="match status" value="1"/>
</dbReference>
<sequence>MKYLLIITILVAQLPLLTNAALAAGKPDVGKLYEAKTFGKLNYRLMSPIDLKDNTEMKYPLILSLHGAGGRGTKNIKNLRRWNGLLAEESLRRKYPCYVLAPQVVEGSWRMPKPWPNLKAEDFSPAWDKLRAQLIENKLSTQGNLDQVFNLIDQMVASGQVDADRVYVLGHSLGGFGTWTSLGWAPNRFAAAIPSAGGLFPPFDAKKFAHVPIWAFHGDRDTTVSTALTQEAFDKLKAVNGNMKYTVLKGVTHGADSHAFQYKGDSIKKGFITHYSSDKCDKTSDVWEWLFAQKRSQ</sequence>
<proteinExistence type="predicted"/>
<reference evidence="4 5" key="1">
    <citation type="submission" date="2016-12" db="EMBL/GenBank/DDBJ databases">
        <title>Study of bacterial adaptation to deep sea.</title>
        <authorList>
            <person name="Song J."/>
            <person name="Yoshizawa S."/>
            <person name="Kogure K."/>
        </authorList>
    </citation>
    <scope>NUCLEOTIDE SEQUENCE [LARGE SCALE GENOMIC DNA]</scope>
    <source>
        <strain evidence="4 5">SAORIC-165</strain>
    </source>
</reference>
<dbReference type="Proteomes" id="UP000239907">
    <property type="component" value="Unassembled WGS sequence"/>
</dbReference>
<dbReference type="InterPro" id="IPR029058">
    <property type="entry name" value="AB_hydrolase_fold"/>
</dbReference>
<evidence type="ECO:0000259" key="3">
    <source>
        <dbReference type="Pfam" id="PF02230"/>
    </source>
</evidence>
<dbReference type="InterPro" id="IPR003140">
    <property type="entry name" value="PLipase/COase/thioEstase"/>
</dbReference>
<name>A0A2S7TZK8_9BACT</name>
<accession>A0A2S7TZK8</accession>
<feature type="chain" id="PRO_5015541778" description="Phospholipase/carboxylesterase/thioesterase domain-containing protein" evidence="2">
    <location>
        <begin position="24"/>
        <end position="297"/>
    </location>
</feature>
<organism evidence="4 5">
    <name type="scientific">Rubritalea profundi</name>
    <dbReference type="NCBI Taxonomy" id="1658618"/>
    <lineage>
        <taxon>Bacteria</taxon>
        <taxon>Pseudomonadati</taxon>
        <taxon>Verrucomicrobiota</taxon>
        <taxon>Verrucomicrobiia</taxon>
        <taxon>Verrucomicrobiales</taxon>
        <taxon>Rubritaleaceae</taxon>
        <taxon>Rubritalea</taxon>
    </lineage>
</organism>
<protein>
    <recommendedName>
        <fullName evidence="3">Phospholipase/carboxylesterase/thioesterase domain-containing protein</fullName>
    </recommendedName>
</protein>
<evidence type="ECO:0000313" key="4">
    <source>
        <dbReference type="EMBL" id="PQJ28169.1"/>
    </source>
</evidence>
<evidence type="ECO:0000313" key="5">
    <source>
        <dbReference type="Proteomes" id="UP000239907"/>
    </source>
</evidence>
<keyword evidence="1 2" id="KW-0732">Signal</keyword>
<keyword evidence="5" id="KW-1185">Reference proteome</keyword>
<feature type="signal peptide" evidence="2">
    <location>
        <begin position="1"/>
        <end position="23"/>
    </location>
</feature>
<dbReference type="Gene3D" id="3.40.50.1820">
    <property type="entry name" value="alpha/beta hydrolase"/>
    <property type="match status" value="1"/>
</dbReference>
<dbReference type="AlphaFoldDB" id="A0A2S7TZK8"/>
<gene>
    <name evidence="4" type="ORF">BSZ32_06405</name>
</gene>
<dbReference type="GO" id="GO:0016787">
    <property type="term" value="F:hydrolase activity"/>
    <property type="evidence" value="ECO:0007669"/>
    <property type="project" value="InterPro"/>
</dbReference>
<dbReference type="PANTHER" id="PTHR43037:SF1">
    <property type="entry name" value="BLL1128 PROTEIN"/>
    <property type="match status" value="1"/>
</dbReference>
<dbReference type="PANTHER" id="PTHR43037">
    <property type="entry name" value="UNNAMED PRODUCT-RELATED"/>
    <property type="match status" value="1"/>
</dbReference>